<dbReference type="Proteomes" id="UP000266723">
    <property type="component" value="Unassembled WGS sequence"/>
</dbReference>
<sequence length="153" mass="16035">MKVKGISQLRLNQDRMETRLKELSECLGSWTSVGLSSINSVQLVFSSLRSVQLTGAGGLAHSAGNSWRSAQSGERCVLVRISVDESGTVTGRADGPGAGRFDQIGLRLGTGSGQASRSCAQGNGKGGMSNKLLSEVTLDQPARMTLYTTLCGN</sequence>
<proteinExistence type="predicted"/>
<keyword evidence="2" id="KW-1185">Reference proteome</keyword>
<evidence type="ECO:0000313" key="2">
    <source>
        <dbReference type="Proteomes" id="UP000266723"/>
    </source>
</evidence>
<evidence type="ECO:0000313" key="1">
    <source>
        <dbReference type="EMBL" id="KAF3552512.1"/>
    </source>
</evidence>
<accession>A0ABQ7CND4</accession>
<comment type="caution">
    <text evidence="1">The sequence shown here is derived from an EMBL/GenBank/DDBJ whole genome shotgun (WGS) entry which is preliminary data.</text>
</comment>
<protein>
    <submittedName>
        <fullName evidence="1">Uncharacterized protein</fullName>
    </submittedName>
</protein>
<gene>
    <name evidence="1" type="ORF">DY000_02007445</name>
</gene>
<organism evidence="1 2">
    <name type="scientific">Brassica cretica</name>
    <name type="common">Mustard</name>
    <dbReference type="NCBI Taxonomy" id="69181"/>
    <lineage>
        <taxon>Eukaryota</taxon>
        <taxon>Viridiplantae</taxon>
        <taxon>Streptophyta</taxon>
        <taxon>Embryophyta</taxon>
        <taxon>Tracheophyta</taxon>
        <taxon>Spermatophyta</taxon>
        <taxon>Magnoliopsida</taxon>
        <taxon>eudicotyledons</taxon>
        <taxon>Gunneridae</taxon>
        <taxon>Pentapetalae</taxon>
        <taxon>rosids</taxon>
        <taxon>malvids</taxon>
        <taxon>Brassicales</taxon>
        <taxon>Brassicaceae</taxon>
        <taxon>Brassiceae</taxon>
        <taxon>Brassica</taxon>
    </lineage>
</organism>
<reference evidence="1 2" key="1">
    <citation type="journal article" date="2020" name="BMC Genomics">
        <title>Intraspecific diversification of the crop wild relative Brassica cretica Lam. using demographic model selection.</title>
        <authorList>
            <person name="Kioukis A."/>
            <person name="Michalopoulou V.A."/>
            <person name="Briers L."/>
            <person name="Pirintsos S."/>
            <person name="Studholme D.J."/>
            <person name="Pavlidis P."/>
            <person name="Sarris P.F."/>
        </authorList>
    </citation>
    <scope>NUCLEOTIDE SEQUENCE [LARGE SCALE GENOMIC DNA]</scope>
    <source>
        <strain evidence="2">cv. PFS-1207/04</strain>
    </source>
</reference>
<name>A0ABQ7CND4_BRACR</name>
<dbReference type="EMBL" id="QGKV02000832">
    <property type="protein sequence ID" value="KAF3552512.1"/>
    <property type="molecule type" value="Genomic_DNA"/>
</dbReference>